<evidence type="ECO:0000313" key="1">
    <source>
        <dbReference type="EMBL" id="CAE8728238.1"/>
    </source>
</evidence>
<dbReference type="EMBL" id="CAJNNW010035520">
    <property type="protein sequence ID" value="CAE8728238.1"/>
    <property type="molecule type" value="Genomic_DNA"/>
</dbReference>
<protein>
    <submittedName>
        <fullName evidence="1">Uncharacterized protein</fullName>
    </submittedName>
</protein>
<organism evidence="1 2">
    <name type="scientific">Polarella glacialis</name>
    <name type="common">Dinoflagellate</name>
    <dbReference type="NCBI Taxonomy" id="89957"/>
    <lineage>
        <taxon>Eukaryota</taxon>
        <taxon>Sar</taxon>
        <taxon>Alveolata</taxon>
        <taxon>Dinophyceae</taxon>
        <taxon>Suessiales</taxon>
        <taxon>Suessiaceae</taxon>
        <taxon>Polarella</taxon>
    </lineage>
</organism>
<dbReference type="AlphaFoldDB" id="A0A813LBM9"/>
<comment type="caution">
    <text evidence="1">The sequence shown here is derived from an EMBL/GenBank/DDBJ whole genome shotgun (WGS) entry which is preliminary data.</text>
</comment>
<gene>
    <name evidence="1" type="ORF">PGLA2088_LOCUS45059</name>
</gene>
<proteinExistence type="predicted"/>
<name>A0A813LBM9_POLGL</name>
<accession>A0A813LBM9</accession>
<sequence length="103" mass="11618">MSELRRNSQFPKVVRRPFTAVRSQPSMTGHIVTTAEFGHTLDTFGWDSTRAWRKVYCRCSAASDPLAAQEVTASSFSSPLVAWMLVEHPELGPLLRLVEDRLQ</sequence>
<reference evidence="1" key="1">
    <citation type="submission" date="2021-02" db="EMBL/GenBank/DDBJ databases">
        <authorList>
            <person name="Dougan E. K."/>
            <person name="Rhodes N."/>
            <person name="Thang M."/>
            <person name="Chan C."/>
        </authorList>
    </citation>
    <scope>NUCLEOTIDE SEQUENCE</scope>
</reference>
<dbReference type="Proteomes" id="UP000626109">
    <property type="component" value="Unassembled WGS sequence"/>
</dbReference>
<evidence type="ECO:0000313" key="2">
    <source>
        <dbReference type="Proteomes" id="UP000626109"/>
    </source>
</evidence>